<evidence type="ECO:0000256" key="4">
    <source>
        <dbReference type="ARBA" id="ARBA00022692"/>
    </source>
</evidence>
<dbReference type="AlphaFoldDB" id="A0A8E6EYZ1"/>
<keyword evidence="7" id="KW-0653">Protein transport</keyword>
<evidence type="ECO:0000256" key="2">
    <source>
        <dbReference type="ARBA" id="ARBA00005811"/>
    </source>
</evidence>
<comment type="similarity">
    <text evidence="2 7">Belongs to the ExbD/TolR family.</text>
</comment>
<comment type="subcellular location">
    <subcellularLocation>
        <location evidence="1">Cell membrane</location>
        <topology evidence="1">Single-pass membrane protein</topology>
    </subcellularLocation>
    <subcellularLocation>
        <location evidence="7">Cell membrane</location>
        <topology evidence="7">Single-pass type II membrane protein</topology>
    </subcellularLocation>
</comment>
<dbReference type="GO" id="GO:0022857">
    <property type="term" value="F:transmembrane transporter activity"/>
    <property type="evidence" value="ECO:0007669"/>
    <property type="project" value="InterPro"/>
</dbReference>
<keyword evidence="5" id="KW-1133">Transmembrane helix</keyword>
<evidence type="ECO:0000313" key="8">
    <source>
        <dbReference type="EMBL" id="QVL32861.1"/>
    </source>
</evidence>
<proteinExistence type="inferred from homology"/>
<dbReference type="KEGG" id="tsph:KIH39_02770"/>
<evidence type="ECO:0000256" key="3">
    <source>
        <dbReference type="ARBA" id="ARBA00022475"/>
    </source>
</evidence>
<dbReference type="EMBL" id="CP074694">
    <property type="protein sequence ID" value="QVL32861.1"/>
    <property type="molecule type" value="Genomic_DNA"/>
</dbReference>
<evidence type="ECO:0000256" key="1">
    <source>
        <dbReference type="ARBA" id="ARBA00004162"/>
    </source>
</evidence>
<evidence type="ECO:0000256" key="7">
    <source>
        <dbReference type="RuleBase" id="RU003879"/>
    </source>
</evidence>
<accession>A0A8E6EYZ1</accession>
<dbReference type="RefSeq" id="WP_213497751.1">
    <property type="nucleotide sequence ID" value="NZ_CP074694.1"/>
</dbReference>
<dbReference type="GO" id="GO:0015031">
    <property type="term" value="P:protein transport"/>
    <property type="evidence" value="ECO:0007669"/>
    <property type="project" value="UniProtKB-KW"/>
</dbReference>
<reference evidence="8" key="1">
    <citation type="submission" date="2021-05" db="EMBL/GenBank/DDBJ databases">
        <title>Complete genome sequence of the cellulolytic planctomycete Telmatocola sphagniphila SP2T and characterization of the first cellulase from planctomycetes.</title>
        <authorList>
            <person name="Rakitin A.L."/>
            <person name="Beletsky A.V."/>
            <person name="Naumoff D.G."/>
            <person name="Kulichevskaya I.S."/>
            <person name="Mardanov A.V."/>
            <person name="Ravin N.V."/>
            <person name="Dedysh S.N."/>
        </authorList>
    </citation>
    <scope>NUCLEOTIDE SEQUENCE</scope>
    <source>
        <strain evidence="8">SP2T</strain>
    </source>
</reference>
<organism evidence="8 9">
    <name type="scientific">Telmatocola sphagniphila</name>
    <dbReference type="NCBI Taxonomy" id="1123043"/>
    <lineage>
        <taxon>Bacteria</taxon>
        <taxon>Pseudomonadati</taxon>
        <taxon>Planctomycetota</taxon>
        <taxon>Planctomycetia</taxon>
        <taxon>Gemmatales</taxon>
        <taxon>Gemmataceae</taxon>
    </lineage>
</organism>
<evidence type="ECO:0000313" key="9">
    <source>
        <dbReference type="Proteomes" id="UP000676194"/>
    </source>
</evidence>
<dbReference type="InterPro" id="IPR003400">
    <property type="entry name" value="ExbD"/>
</dbReference>
<protein>
    <submittedName>
        <fullName evidence="8">Biopolymer transporter ExbD</fullName>
    </submittedName>
</protein>
<keyword evidence="6" id="KW-0472">Membrane</keyword>
<keyword evidence="4 7" id="KW-0812">Transmembrane</keyword>
<name>A0A8E6EYZ1_9BACT</name>
<evidence type="ECO:0000256" key="6">
    <source>
        <dbReference type="ARBA" id="ARBA00023136"/>
    </source>
</evidence>
<dbReference type="Proteomes" id="UP000676194">
    <property type="component" value="Chromosome"/>
</dbReference>
<dbReference type="PANTHER" id="PTHR30558">
    <property type="entry name" value="EXBD MEMBRANE COMPONENT OF PMF-DRIVEN MACROMOLECULE IMPORT SYSTEM"/>
    <property type="match status" value="1"/>
</dbReference>
<keyword evidence="7" id="KW-0813">Transport</keyword>
<gene>
    <name evidence="8" type="ORF">KIH39_02770</name>
</gene>
<dbReference type="Pfam" id="PF02472">
    <property type="entry name" value="ExbD"/>
    <property type="match status" value="1"/>
</dbReference>
<dbReference type="GO" id="GO:0005886">
    <property type="term" value="C:plasma membrane"/>
    <property type="evidence" value="ECO:0007669"/>
    <property type="project" value="UniProtKB-SubCell"/>
</dbReference>
<evidence type="ECO:0000256" key="5">
    <source>
        <dbReference type="ARBA" id="ARBA00022989"/>
    </source>
</evidence>
<sequence>MSQKWEIRSIDTPRADPQILSTAQVLEFLETGALTGDDLVRADESHPWLALENHPAFEETLQQIEESNRRPPEDETRLDMNPLIDVSLVLLIFFILTTSYAELRKEANPPPGKTEKKDGKAVMSEKQLKDFTITVEAKLDGEKVRYLIEKEVVEESDLENKFKYWLKKTGKASLSIEIEPQVPFKSLIAIQDAAAGAGIQEMIRVDRK</sequence>
<keyword evidence="3" id="KW-1003">Cell membrane</keyword>
<keyword evidence="9" id="KW-1185">Reference proteome</keyword>